<evidence type="ECO:0000313" key="4">
    <source>
        <dbReference type="Proteomes" id="UP000054217"/>
    </source>
</evidence>
<evidence type="ECO:0008006" key="5">
    <source>
        <dbReference type="Google" id="ProtNLM"/>
    </source>
</evidence>
<feature type="domain" description="VIT" evidence="2">
    <location>
        <begin position="7"/>
        <end position="137"/>
    </location>
</feature>
<gene>
    <name evidence="3" type="ORF">M404DRAFT_994685</name>
</gene>
<accession>A0A0C3KN48</accession>
<dbReference type="InterPro" id="IPR013694">
    <property type="entry name" value="VIT"/>
</dbReference>
<dbReference type="Proteomes" id="UP000054217">
    <property type="component" value="Unassembled WGS sequence"/>
</dbReference>
<dbReference type="PROSITE" id="PS51468">
    <property type="entry name" value="VIT"/>
    <property type="match status" value="1"/>
</dbReference>
<dbReference type="Pfam" id="PF08487">
    <property type="entry name" value="VIT"/>
    <property type="match status" value="1"/>
</dbReference>
<dbReference type="AlphaFoldDB" id="A0A0C3KN48"/>
<proteinExistence type="predicted"/>
<feature type="domain" description="VWFA" evidence="1">
    <location>
        <begin position="278"/>
        <end position="454"/>
    </location>
</feature>
<dbReference type="PANTHER" id="PTHR45737">
    <property type="entry name" value="VON WILLEBRAND FACTOR A DOMAIN-CONTAINING PROTEIN 5A"/>
    <property type="match status" value="1"/>
</dbReference>
<dbReference type="OrthoDB" id="1729737at2759"/>
<dbReference type="EMBL" id="KN831950">
    <property type="protein sequence ID" value="KIO11017.1"/>
    <property type="molecule type" value="Genomic_DNA"/>
</dbReference>
<dbReference type="PANTHER" id="PTHR45737:SF6">
    <property type="entry name" value="VON WILLEBRAND FACTOR A DOMAIN-CONTAINING PROTEIN 5A"/>
    <property type="match status" value="1"/>
</dbReference>
<dbReference type="SMART" id="SM00327">
    <property type="entry name" value="VWA"/>
    <property type="match status" value="1"/>
</dbReference>
<dbReference type="InterPro" id="IPR002035">
    <property type="entry name" value="VWF_A"/>
</dbReference>
<dbReference type="Pfam" id="PF13768">
    <property type="entry name" value="VWA_3"/>
    <property type="match status" value="1"/>
</dbReference>
<dbReference type="InParanoid" id="A0A0C3KN48"/>
<dbReference type="Gene3D" id="3.40.50.410">
    <property type="entry name" value="von Willebrand factor, type A domain"/>
    <property type="match status" value="1"/>
</dbReference>
<dbReference type="SMART" id="SM00609">
    <property type="entry name" value="VIT"/>
    <property type="match status" value="1"/>
</dbReference>
<sequence length="666" mass="72997">MSLTHAGIVHQPPGQSTLAYLPLEKVAINAWMVDVSARLVLTQVFQNESDRPTARAKYVFPLPERSAVCGFELEHADGRVIVGVVKESEAAARTFEVAVAAGQTAALVERVTDDIFAISVGSIPARKHVTTRIMFIMDLLTEGMRDHVRLQLPLAIFERYGPTPDSMIGAASATISTRIDIRVDVQTSDTIRSIRSPTHLIKVSRYKTRNGRKSQRRMSASWASPTFEKRDFVLTVYADGLDKPRCFAEIDTEVGTGTIGMQLTLVPSFEVPRNPSQEYLFVIDISGSMQGDRIETAKCTLLMLLRLLPCSQTIFNVFRFGSEVYSLWAASCDYNQDSVDKATTHVKSLKADGGGTEIAKALRAAINSRRNDRPTAIFLLTDGQVHDSGNTTNIVAEAVRRTSPQAPLRVFVLGIADATSSMCEGIARAGNGECLFAVSHEQILGKCARLLNAGRTKKIESIEVDWGSLPTSTATQSTHAVSSRLGNFGGMLELEPPPALQQIPHSLTKIFAGLRFTVFAIISPGRVPSSIKLLTKFDGVDEPMEWDVPVTEVKPFKDAVCEIPLIHTLAVRKLITEFSEGRTPLPAVVGSVVTSEDEIKKAAIVRLGLGYQLASQYTSFVAVDVGDEQLRGARRGQSRPDTGWIRTRRQLRSRRSMQQTEQNEGV</sequence>
<keyword evidence="4" id="KW-1185">Reference proteome</keyword>
<protein>
    <recommendedName>
        <fullName evidence="5">VWFA domain-containing protein</fullName>
    </recommendedName>
</protein>
<reference evidence="3 4" key="1">
    <citation type="submission" date="2014-04" db="EMBL/GenBank/DDBJ databases">
        <authorList>
            <consortium name="DOE Joint Genome Institute"/>
            <person name="Kuo A."/>
            <person name="Kohler A."/>
            <person name="Costa M.D."/>
            <person name="Nagy L.G."/>
            <person name="Floudas D."/>
            <person name="Copeland A."/>
            <person name="Barry K.W."/>
            <person name="Cichocki N."/>
            <person name="Veneault-Fourrey C."/>
            <person name="LaButti K."/>
            <person name="Lindquist E.A."/>
            <person name="Lipzen A."/>
            <person name="Lundell T."/>
            <person name="Morin E."/>
            <person name="Murat C."/>
            <person name="Sun H."/>
            <person name="Tunlid A."/>
            <person name="Henrissat B."/>
            <person name="Grigoriev I.V."/>
            <person name="Hibbett D.S."/>
            <person name="Martin F."/>
            <person name="Nordberg H.P."/>
            <person name="Cantor M.N."/>
            <person name="Hua S.X."/>
        </authorList>
    </citation>
    <scope>NUCLEOTIDE SEQUENCE [LARGE SCALE GENOMIC DNA]</scope>
    <source>
        <strain evidence="3 4">Marx 270</strain>
    </source>
</reference>
<dbReference type="STRING" id="870435.A0A0C3KN48"/>
<reference evidence="4" key="2">
    <citation type="submission" date="2015-01" db="EMBL/GenBank/DDBJ databases">
        <title>Evolutionary Origins and Diversification of the Mycorrhizal Mutualists.</title>
        <authorList>
            <consortium name="DOE Joint Genome Institute"/>
            <consortium name="Mycorrhizal Genomics Consortium"/>
            <person name="Kohler A."/>
            <person name="Kuo A."/>
            <person name="Nagy L.G."/>
            <person name="Floudas D."/>
            <person name="Copeland A."/>
            <person name="Barry K.W."/>
            <person name="Cichocki N."/>
            <person name="Veneault-Fourrey C."/>
            <person name="LaButti K."/>
            <person name="Lindquist E.A."/>
            <person name="Lipzen A."/>
            <person name="Lundell T."/>
            <person name="Morin E."/>
            <person name="Murat C."/>
            <person name="Riley R."/>
            <person name="Ohm R."/>
            <person name="Sun H."/>
            <person name="Tunlid A."/>
            <person name="Henrissat B."/>
            <person name="Grigoriev I.V."/>
            <person name="Hibbett D.S."/>
            <person name="Martin F."/>
        </authorList>
    </citation>
    <scope>NUCLEOTIDE SEQUENCE [LARGE SCALE GENOMIC DNA]</scope>
    <source>
        <strain evidence="4">Marx 270</strain>
    </source>
</reference>
<dbReference type="SUPFAM" id="SSF53300">
    <property type="entry name" value="vWA-like"/>
    <property type="match status" value="1"/>
</dbReference>
<evidence type="ECO:0000313" key="3">
    <source>
        <dbReference type="EMBL" id="KIO11017.1"/>
    </source>
</evidence>
<dbReference type="PROSITE" id="PS50234">
    <property type="entry name" value="VWFA"/>
    <property type="match status" value="1"/>
</dbReference>
<dbReference type="HOGENOM" id="CLU_011139_1_0_1"/>
<organism evidence="3 4">
    <name type="scientific">Pisolithus tinctorius Marx 270</name>
    <dbReference type="NCBI Taxonomy" id="870435"/>
    <lineage>
        <taxon>Eukaryota</taxon>
        <taxon>Fungi</taxon>
        <taxon>Dikarya</taxon>
        <taxon>Basidiomycota</taxon>
        <taxon>Agaricomycotina</taxon>
        <taxon>Agaricomycetes</taxon>
        <taxon>Agaricomycetidae</taxon>
        <taxon>Boletales</taxon>
        <taxon>Sclerodermatineae</taxon>
        <taxon>Pisolithaceae</taxon>
        <taxon>Pisolithus</taxon>
    </lineage>
</organism>
<evidence type="ECO:0000259" key="1">
    <source>
        <dbReference type="PROSITE" id="PS50234"/>
    </source>
</evidence>
<name>A0A0C3KN48_PISTI</name>
<feature type="non-terminal residue" evidence="3">
    <location>
        <position position="666"/>
    </location>
</feature>
<dbReference type="InterPro" id="IPR036465">
    <property type="entry name" value="vWFA_dom_sf"/>
</dbReference>
<evidence type="ECO:0000259" key="2">
    <source>
        <dbReference type="PROSITE" id="PS51468"/>
    </source>
</evidence>